<dbReference type="EMBL" id="JABTTQ020000001">
    <property type="protein sequence ID" value="KAK6163251.1"/>
    <property type="molecule type" value="Genomic_DNA"/>
</dbReference>
<dbReference type="PANTHER" id="PTHR35304:SF1">
    <property type="entry name" value="OS05G0120300 PROTEIN"/>
    <property type="match status" value="1"/>
</dbReference>
<protein>
    <submittedName>
        <fullName evidence="1">Uncharacterized protein</fullName>
    </submittedName>
</protein>
<name>A0ABR0XVK4_REHGL</name>
<comment type="caution">
    <text evidence="1">The sequence shown here is derived from an EMBL/GenBank/DDBJ whole genome shotgun (WGS) entry which is preliminary data.</text>
</comment>
<keyword evidence="2" id="KW-1185">Reference proteome</keyword>
<evidence type="ECO:0000313" key="1">
    <source>
        <dbReference type="EMBL" id="KAK6163251.1"/>
    </source>
</evidence>
<evidence type="ECO:0000313" key="2">
    <source>
        <dbReference type="Proteomes" id="UP001318860"/>
    </source>
</evidence>
<proteinExistence type="predicted"/>
<dbReference type="Proteomes" id="UP001318860">
    <property type="component" value="Unassembled WGS sequence"/>
</dbReference>
<reference evidence="1 2" key="1">
    <citation type="journal article" date="2021" name="Comput. Struct. Biotechnol. J.">
        <title>De novo genome assembly of the potent medicinal plant Rehmannia glutinosa using nanopore technology.</title>
        <authorList>
            <person name="Ma L."/>
            <person name="Dong C."/>
            <person name="Song C."/>
            <person name="Wang X."/>
            <person name="Zheng X."/>
            <person name="Niu Y."/>
            <person name="Chen S."/>
            <person name="Feng W."/>
        </authorList>
    </citation>
    <scope>NUCLEOTIDE SEQUENCE [LARGE SCALE GENOMIC DNA]</scope>
    <source>
        <strain evidence="1">DH-2019</strain>
    </source>
</reference>
<gene>
    <name evidence="1" type="ORF">DH2020_000115</name>
</gene>
<sequence length="121" mass="13796">MDDNAPGPRVRATYSNMYKWPESDAEFMKSMISGEGKLVDGEGNKVVDSLSSRQLYLKSYTFSTENDHYIKIKCLLRLANRTAEAVKRKRRSSCGGDRRKSGDSNIFRRMLACTFKLDVLD</sequence>
<organism evidence="1 2">
    <name type="scientific">Rehmannia glutinosa</name>
    <name type="common">Chinese foxglove</name>
    <dbReference type="NCBI Taxonomy" id="99300"/>
    <lineage>
        <taxon>Eukaryota</taxon>
        <taxon>Viridiplantae</taxon>
        <taxon>Streptophyta</taxon>
        <taxon>Embryophyta</taxon>
        <taxon>Tracheophyta</taxon>
        <taxon>Spermatophyta</taxon>
        <taxon>Magnoliopsida</taxon>
        <taxon>eudicotyledons</taxon>
        <taxon>Gunneridae</taxon>
        <taxon>Pentapetalae</taxon>
        <taxon>asterids</taxon>
        <taxon>lamiids</taxon>
        <taxon>Lamiales</taxon>
        <taxon>Orobanchaceae</taxon>
        <taxon>Rehmannieae</taxon>
        <taxon>Rehmannia</taxon>
    </lineage>
</organism>
<accession>A0ABR0XVK4</accession>
<dbReference type="PANTHER" id="PTHR35304">
    <property type="entry name" value="OS05G0120300 PROTEIN-RELATED"/>
    <property type="match status" value="1"/>
</dbReference>